<evidence type="ECO:0000313" key="10">
    <source>
        <dbReference type="Proteomes" id="UP001470230"/>
    </source>
</evidence>
<evidence type="ECO:0000256" key="6">
    <source>
        <dbReference type="SAM" id="SignalP"/>
    </source>
</evidence>
<keyword evidence="10" id="KW-1185">Reference proteome</keyword>
<dbReference type="Pfam" id="PF02838">
    <property type="entry name" value="Glyco_hydro_20b"/>
    <property type="match status" value="1"/>
</dbReference>
<dbReference type="Proteomes" id="UP001470230">
    <property type="component" value="Unassembled WGS sequence"/>
</dbReference>
<dbReference type="EMBL" id="JAPFFF010000008">
    <property type="protein sequence ID" value="KAK8883659.1"/>
    <property type="molecule type" value="Genomic_DNA"/>
</dbReference>
<feature type="domain" description="Beta-hexosaminidase bacterial type N-terminal" evidence="8">
    <location>
        <begin position="13"/>
        <end position="144"/>
    </location>
</feature>
<dbReference type="EC" id="3.2.1.52" evidence="3"/>
<accession>A0ABR2JY14</accession>
<feature type="signal peptide" evidence="6">
    <location>
        <begin position="1"/>
        <end position="15"/>
    </location>
</feature>
<keyword evidence="5" id="KW-0326">Glycosidase</keyword>
<dbReference type="InterPro" id="IPR015882">
    <property type="entry name" value="HEX_bac_N"/>
</dbReference>
<keyword evidence="4" id="KW-0378">Hydrolase</keyword>
<gene>
    <name evidence="9" type="ORF">M9Y10_042756</name>
</gene>
<organism evidence="9 10">
    <name type="scientific">Tritrichomonas musculus</name>
    <dbReference type="NCBI Taxonomy" id="1915356"/>
    <lineage>
        <taxon>Eukaryota</taxon>
        <taxon>Metamonada</taxon>
        <taxon>Parabasalia</taxon>
        <taxon>Tritrichomonadida</taxon>
        <taxon>Tritrichomonadidae</taxon>
        <taxon>Tritrichomonas</taxon>
    </lineage>
</organism>
<dbReference type="PANTHER" id="PTHR22600">
    <property type="entry name" value="BETA-HEXOSAMINIDASE"/>
    <property type="match status" value="1"/>
</dbReference>
<evidence type="ECO:0000259" key="8">
    <source>
        <dbReference type="Pfam" id="PF02838"/>
    </source>
</evidence>
<evidence type="ECO:0000256" key="2">
    <source>
        <dbReference type="ARBA" id="ARBA00006285"/>
    </source>
</evidence>
<feature type="domain" description="Glycoside hydrolase family 20 catalytic" evidence="7">
    <location>
        <begin position="149"/>
        <end position="492"/>
    </location>
</feature>
<comment type="similarity">
    <text evidence="2">Belongs to the glycosyl hydrolase 20 family.</text>
</comment>
<reference evidence="9 10" key="1">
    <citation type="submission" date="2024-04" db="EMBL/GenBank/DDBJ databases">
        <title>Tritrichomonas musculus Genome.</title>
        <authorList>
            <person name="Alves-Ferreira E."/>
            <person name="Grigg M."/>
            <person name="Lorenzi H."/>
            <person name="Galac M."/>
        </authorList>
    </citation>
    <scope>NUCLEOTIDE SEQUENCE [LARGE SCALE GENOMIC DNA]</scope>
    <source>
        <strain evidence="9 10">EAF2021</strain>
    </source>
</reference>
<protein>
    <recommendedName>
        <fullName evidence="3">beta-N-acetylhexosaminidase</fullName>
        <ecNumber evidence="3">3.2.1.52</ecNumber>
    </recommendedName>
</protein>
<dbReference type="InterPro" id="IPR015883">
    <property type="entry name" value="Glyco_hydro_20_cat"/>
</dbReference>
<evidence type="ECO:0000259" key="7">
    <source>
        <dbReference type="Pfam" id="PF00728"/>
    </source>
</evidence>
<keyword evidence="6" id="KW-0732">Signal</keyword>
<evidence type="ECO:0000313" key="9">
    <source>
        <dbReference type="EMBL" id="KAK8883659.1"/>
    </source>
</evidence>
<dbReference type="Gene3D" id="3.20.20.80">
    <property type="entry name" value="Glycosidases"/>
    <property type="match status" value="1"/>
</dbReference>
<dbReference type="Gene3D" id="3.30.379.10">
    <property type="entry name" value="Chitobiase/beta-hexosaminidase domain 2-like"/>
    <property type="match status" value="1"/>
</dbReference>
<comment type="catalytic activity">
    <reaction evidence="1">
        <text>Hydrolysis of terminal non-reducing N-acetyl-D-hexosamine residues in N-acetyl-beta-D-hexosaminides.</text>
        <dbReference type="EC" id="3.2.1.52"/>
    </reaction>
</comment>
<dbReference type="InterPro" id="IPR029018">
    <property type="entry name" value="Hex-like_dom2"/>
</dbReference>
<dbReference type="InterPro" id="IPR017853">
    <property type="entry name" value="GH"/>
</dbReference>
<evidence type="ECO:0000256" key="3">
    <source>
        <dbReference type="ARBA" id="ARBA00012663"/>
    </source>
</evidence>
<dbReference type="PANTHER" id="PTHR22600:SF57">
    <property type="entry name" value="BETA-N-ACETYLHEXOSAMINIDASE"/>
    <property type="match status" value="1"/>
</dbReference>
<comment type="caution">
    <text evidence="9">The sequence shown here is derived from an EMBL/GenBank/DDBJ whole genome shotgun (WGS) entry which is preliminary data.</text>
</comment>
<dbReference type="CDD" id="cd06563">
    <property type="entry name" value="GH20_chitobiase-like"/>
    <property type="match status" value="1"/>
</dbReference>
<name>A0ABR2JY14_9EUKA</name>
<dbReference type="SUPFAM" id="SSF51445">
    <property type="entry name" value="(Trans)glycosidases"/>
    <property type="match status" value="1"/>
</dbReference>
<sequence>MLFYFIVLSLSKVSIIPLPLEITELGDKFWTLTDSMEIGYDSSISDYGSELSQFISDSLYVPTGIRLQIRETSSVKLGIQLGTSDDDEYHLTMDENLVTILGKTRELLFDGFQSLLQLFPPEIYINKTVQSKIDWKAPCVIIHDKPRLQWRSLMIDVCRHFFDVETIKSIIDGMSHYKLNVLHFHLTEDQGWRIDLEKYPDLAKFGSRRDSSPKMWNRNEQDGIPYGPFSFSEADAREIVEYGRQRSITVIPEIEMPGHALSLLCGYPQFSCKGGPFKPRCMWGVESDIICAGNDEAIEFLEKILDEIMSIFPSVFIHCGGDECPRSRWKECPKCQKRMKDEGLQNEDQLQSWFTCHFAKYLESKGRRLIGWDEILKGDLEFPQSAVVMSWLGNADKAAKLGHDVIMTPCTQLYFTYQQFVANEPYEYVGLGYIPTYSIYHFNPTQDIPDDLAHHVIGVQGSLWTEYVWERTDLQWKIFPRILAIAELGWVPNENKDWIRFVHSYANHQSKAISNMGIVCAGLSFGTLGVWNKKELTANKWIFVEFPLTQAINNNSDEGNIEADFLRTDDKSTTHIRNVKLLFNDAVVAEDDHEGITGDSPSNPTYLLDTHATCTPENIKIQAEMMCEGDDDCEGVVYLYIR</sequence>
<evidence type="ECO:0000256" key="1">
    <source>
        <dbReference type="ARBA" id="ARBA00001231"/>
    </source>
</evidence>
<evidence type="ECO:0000256" key="5">
    <source>
        <dbReference type="ARBA" id="ARBA00023295"/>
    </source>
</evidence>
<proteinExistence type="inferred from homology"/>
<dbReference type="SUPFAM" id="SSF55545">
    <property type="entry name" value="beta-N-acetylhexosaminidase-like domain"/>
    <property type="match status" value="1"/>
</dbReference>
<dbReference type="PRINTS" id="PR00738">
    <property type="entry name" value="GLHYDRLASE20"/>
</dbReference>
<feature type="chain" id="PRO_5046773487" description="beta-N-acetylhexosaminidase" evidence="6">
    <location>
        <begin position="16"/>
        <end position="642"/>
    </location>
</feature>
<dbReference type="Pfam" id="PF00728">
    <property type="entry name" value="Glyco_hydro_20"/>
    <property type="match status" value="1"/>
</dbReference>
<evidence type="ECO:0000256" key="4">
    <source>
        <dbReference type="ARBA" id="ARBA00022801"/>
    </source>
</evidence>
<dbReference type="InterPro" id="IPR025705">
    <property type="entry name" value="Beta_hexosaminidase_sua/sub"/>
</dbReference>